<sequence length="498" mass="54326">MLLLLLAYAQITNGSPITNIAVASTPSATSENDDSGRTLYNIIWSSLATIFACVWTAVHRNIPGPSQGRLSRVLDMVGVVVGTLLVPEWVLAGAVRQYLNARSLGKQLEAARADATKAWDAKRQSLLELRKPGDRDERSRTTAGSKEQSTEVLVEVKEKDGMSLKQRTSLTSRADDMEELGAEQLALLESTLAVEDGIGRLGGEWNTRHGFFIIMGGFHYYKDGKPLFPLSRHDVVELVRAGDLVPPTDDEIRGWSQGDALSKLIAIIQTLWFVIQCIARRVEGLAITQLEIMTLAYTTIVFVMYVCWWYKPLNVNGPVRVAAKRLPKAIPVEHRSQFWTHVEIVVGSHDRLVDMREQAYVPPFYTGGEAGGPPLNSNDALSGGIAVVAAMIFGAVHCAAWNYAFPTAVEMHIWRIGAAAIVAVPGAMAVASVVALGLQRTILQDVGNIFMVAVFGVSGPVYVVARILLLGLSFATLRMLPPGAYQAVQWTLKIPHFA</sequence>
<organism evidence="1 2">
    <name type="scientific">Artomyces pyxidatus</name>
    <dbReference type="NCBI Taxonomy" id="48021"/>
    <lineage>
        <taxon>Eukaryota</taxon>
        <taxon>Fungi</taxon>
        <taxon>Dikarya</taxon>
        <taxon>Basidiomycota</taxon>
        <taxon>Agaricomycotina</taxon>
        <taxon>Agaricomycetes</taxon>
        <taxon>Russulales</taxon>
        <taxon>Auriscalpiaceae</taxon>
        <taxon>Artomyces</taxon>
    </lineage>
</organism>
<keyword evidence="2" id="KW-1185">Reference proteome</keyword>
<comment type="caution">
    <text evidence="1">The sequence shown here is derived from an EMBL/GenBank/DDBJ whole genome shotgun (WGS) entry which is preliminary data.</text>
</comment>
<evidence type="ECO:0000313" key="2">
    <source>
        <dbReference type="Proteomes" id="UP000814140"/>
    </source>
</evidence>
<evidence type="ECO:0000313" key="1">
    <source>
        <dbReference type="EMBL" id="KAI0057727.1"/>
    </source>
</evidence>
<dbReference type="Proteomes" id="UP000814140">
    <property type="component" value="Unassembled WGS sequence"/>
</dbReference>
<accession>A0ACB8SNA5</accession>
<protein>
    <submittedName>
        <fullName evidence="1">Uncharacterized protein</fullName>
    </submittedName>
</protein>
<gene>
    <name evidence="1" type="ORF">BV25DRAFT_1919911</name>
</gene>
<proteinExistence type="predicted"/>
<reference evidence="1" key="1">
    <citation type="submission" date="2021-03" db="EMBL/GenBank/DDBJ databases">
        <authorList>
            <consortium name="DOE Joint Genome Institute"/>
            <person name="Ahrendt S."/>
            <person name="Looney B.P."/>
            <person name="Miyauchi S."/>
            <person name="Morin E."/>
            <person name="Drula E."/>
            <person name="Courty P.E."/>
            <person name="Chicoki N."/>
            <person name="Fauchery L."/>
            <person name="Kohler A."/>
            <person name="Kuo A."/>
            <person name="Labutti K."/>
            <person name="Pangilinan J."/>
            <person name="Lipzen A."/>
            <person name="Riley R."/>
            <person name="Andreopoulos W."/>
            <person name="He G."/>
            <person name="Johnson J."/>
            <person name="Barry K.W."/>
            <person name="Grigoriev I.V."/>
            <person name="Nagy L."/>
            <person name="Hibbett D."/>
            <person name="Henrissat B."/>
            <person name="Matheny P.B."/>
            <person name="Labbe J."/>
            <person name="Martin F."/>
        </authorList>
    </citation>
    <scope>NUCLEOTIDE SEQUENCE</scope>
    <source>
        <strain evidence="1">HHB10654</strain>
    </source>
</reference>
<reference evidence="1" key="2">
    <citation type="journal article" date="2022" name="New Phytol.">
        <title>Evolutionary transition to the ectomycorrhizal habit in the genomes of a hyperdiverse lineage of mushroom-forming fungi.</title>
        <authorList>
            <person name="Looney B."/>
            <person name="Miyauchi S."/>
            <person name="Morin E."/>
            <person name="Drula E."/>
            <person name="Courty P.E."/>
            <person name="Kohler A."/>
            <person name="Kuo A."/>
            <person name="LaButti K."/>
            <person name="Pangilinan J."/>
            <person name="Lipzen A."/>
            <person name="Riley R."/>
            <person name="Andreopoulos W."/>
            <person name="He G."/>
            <person name="Johnson J."/>
            <person name="Nolan M."/>
            <person name="Tritt A."/>
            <person name="Barry K.W."/>
            <person name="Grigoriev I.V."/>
            <person name="Nagy L.G."/>
            <person name="Hibbett D."/>
            <person name="Henrissat B."/>
            <person name="Matheny P.B."/>
            <person name="Labbe J."/>
            <person name="Martin F.M."/>
        </authorList>
    </citation>
    <scope>NUCLEOTIDE SEQUENCE</scope>
    <source>
        <strain evidence="1">HHB10654</strain>
    </source>
</reference>
<dbReference type="EMBL" id="MU277243">
    <property type="protein sequence ID" value="KAI0057727.1"/>
    <property type="molecule type" value="Genomic_DNA"/>
</dbReference>
<name>A0ACB8SNA5_9AGAM</name>